<reference evidence="2 3" key="1">
    <citation type="submission" date="2024-06" db="EMBL/GenBank/DDBJ databases">
        <title>The Natural Products Discovery Center: Release of the First 8490 Sequenced Strains for Exploring Actinobacteria Biosynthetic Diversity.</title>
        <authorList>
            <person name="Kalkreuter E."/>
            <person name="Kautsar S.A."/>
            <person name="Yang D."/>
            <person name="Bader C.D."/>
            <person name="Teijaro C.N."/>
            <person name="Fluegel L."/>
            <person name="Davis C.M."/>
            <person name="Simpson J.R."/>
            <person name="Lauterbach L."/>
            <person name="Steele A.D."/>
            <person name="Gui C."/>
            <person name="Meng S."/>
            <person name="Li G."/>
            <person name="Viehrig K."/>
            <person name="Ye F."/>
            <person name="Su P."/>
            <person name="Kiefer A.F."/>
            <person name="Nichols A."/>
            <person name="Cepeda A.J."/>
            <person name="Yan W."/>
            <person name="Fan B."/>
            <person name="Jiang Y."/>
            <person name="Adhikari A."/>
            <person name="Zheng C.-J."/>
            <person name="Schuster L."/>
            <person name="Cowan T.M."/>
            <person name="Smanski M.J."/>
            <person name="Chevrette M.G."/>
            <person name="De Carvalho L.P.S."/>
            <person name="Shen B."/>
        </authorList>
    </citation>
    <scope>NUCLEOTIDE SEQUENCE [LARGE SCALE GENOMIC DNA]</scope>
    <source>
        <strain evidence="2 3">NPDC050100</strain>
    </source>
</reference>
<evidence type="ECO:0000256" key="1">
    <source>
        <dbReference type="SAM" id="MobiDB-lite"/>
    </source>
</evidence>
<sequence>MLTLYQLLRSVMVDAAESRPGTDPDRCGFSIALRTARDLVVQAAGVPDPRHQPGRSHRAPYPGPSASVPPPAGEHPQGQVTDLSLQRTTRRWPTRPQPARHRSHHHRPCSAYGTPASMASRDDRLTALTDRRREKVLALLQEDPGRSWRPRDIARYLGDITLATMYRQLSRWAENGLILKIDSGLYTAATHSLVALPKPQKR</sequence>
<gene>
    <name evidence="2" type="ORF">AB0I59_25740</name>
</gene>
<organism evidence="2 3">
    <name type="scientific">Microtetraspora glauca</name>
    <dbReference type="NCBI Taxonomy" id="1996"/>
    <lineage>
        <taxon>Bacteria</taxon>
        <taxon>Bacillati</taxon>
        <taxon>Actinomycetota</taxon>
        <taxon>Actinomycetes</taxon>
        <taxon>Streptosporangiales</taxon>
        <taxon>Streptosporangiaceae</taxon>
        <taxon>Microtetraspora</taxon>
    </lineage>
</organism>
<proteinExistence type="predicted"/>
<comment type="caution">
    <text evidence="2">The sequence shown here is derived from an EMBL/GenBank/DDBJ whole genome shotgun (WGS) entry which is preliminary data.</text>
</comment>
<feature type="compositionally biased region" description="Pro residues" evidence="1">
    <location>
        <begin position="61"/>
        <end position="73"/>
    </location>
</feature>
<protein>
    <submittedName>
        <fullName evidence="2">Uncharacterized protein</fullName>
    </submittedName>
</protein>
<dbReference type="InterPro" id="IPR036388">
    <property type="entry name" value="WH-like_DNA-bd_sf"/>
</dbReference>
<feature type="compositionally biased region" description="Basic residues" evidence="1">
    <location>
        <begin position="88"/>
        <end position="108"/>
    </location>
</feature>
<dbReference type="Proteomes" id="UP001551675">
    <property type="component" value="Unassembled WGS sequence"/>
</dbReference>
<evidence type="ECO:0000313" key="3">
    <source>
        <dbReference type="Proteomes" id="UP001551675"/>
    </source>
</evidence>
<feature type="region of interest" description="Disordered" evidence="1">
    <location>
        <begin position="45"/>
        <end position="117"/>
    </location>
</feature>
<dbReference type="SUPFAM" id="SSF46785">
    <property type="entry name" value="Winged helix' DNA-binding domain"/>
    <property type="match status" value="1"/>
</dbReference>
<name>A0ABV3GK68_MICGL</name>
<accession>A0ABV3GK68</accession>
<dbReference type="Gene3D" id="1.10.10.10">
    <property type="entry name" value="Winged helix-like DNA-binding domain superfamily/Winged helix DNA-binding domain"/>
    <property type="match status" value="1"/>
</dbReference>
<dbReference type="InterPro" id="IPR036390">
    <property type="entry name" value="WH_DNA-bd_sf"/>
</dbReference>
<keyword evidence="3" id="KW-1185">Reference proteome</keyword>
<dbReference type="RefSeq" id="WP_358136766.1">
    <property type="nucleotide sequence ID" value="NZ_JBFALK010000015.1"/>
</dbReference>
<evidence type="ECO:0000313" key="2">
    <source>
        <dbReference type="EMBL" id="MEV0972020.1"/>
    </source>
</evidence>
<dbReference type="EMBL" id="JBFALK010000015">
    <property type="protein sequence ID" value="MEV0972020.1"/>
    <property type="molecule type" value="Genomic_DNA"/>
</dbReference>